<dbReference type="EMBL" id="JAIQCV010000007">
    <property type="protein sequence ID" value="KAH1083444.1"/>
    <property type="molecule type" value="Genomic_DNA"/>
</dbReference>
<organism evidence="2 3">
    <name type="scientific">Gossypium stocksii</name>
    <dbReference type="NCBI Taxonomy" id="47602"/>
    <lineage>
        <taxon>Eukaryota</taxon>
        <taxon>Viridiplantae</taxon>
        <taxon>Streptophyta</taxon>
        <taxon>Embryophyta</taxon>
        <taxon>Tracheophyta</taxon>
        <taxon>Spermatophyta</taxon>
        <taxon>Magnoliopsida</taxon>
        <taxon>eudicotyledons</taxon>
        <taxon>Gunneridae</taxon>
        <taxon>Pentapetalae</taxon>
        <taxon>rosids</taxon>
        <taxon>malvids</taxon>
        <taxon>Malvales</taxon>
        <taxon>Malvaceae</taxon>
        <taxon>Malvoideae</taxon>
        <taxon>Gossypium</taxon>
    </lineage>
</organism>
<protein>
    <submittedName>
        <fullName evidence="2">Uncharacterized protein</fullName>
    </submittedName>
</protein>
<sequence length="101" mass="11608">MTKRFINVRKIILKENQDCARKRVGSVYFPSLITSLCFRAQVKTKTNLKGCYVPGCITRHDIERLVENVRLLNQIEPNELETDESLTKSKPEADLINKTKG</sequence>
<evidence type="ECO:0000256" key="1">
    <source>
        <dbReference type="SAM" id="MobiDB-lite"/>
    </source>
</evidence>
<evidence type="ECO:0000313" key="2">
    <source>
        <dbReference type="EMBL" id="KAH1083444.1"/>
    </source>
</evidence>
<name>A0A9D3VJ63_9ROSI</name>
<accession>A0A9D3VJ63</accession>
<dbReference type="Proteomes" id="UP000828251">
    <property type="component" value="Unassembled WGS sequence"/>
</dbReference>
<reference evidence="2 3" key="1">
    <citation type="journal article" date="2021" name="Plant Biotechnol. J.">
        <title>Multi-omics assisted identification of the key and species-specific regulatory components of drought-tolerant mechanisms in Gossypium stocksii.</title>
        <authorList>
            <person name="Yu D."/>
            <person name="Ke L."/>
            <person name="Zhang D."/>
            <person name="Wu Y."/>
            <person name="Sun Y."/>
            <person name="Mei J."/>
            <person name="Sun J."/>
            <person name="Sun Y."/>
        </authorList>
    </citation>
    <scope>NUCLEOTIDE SEQUENCE [LARGE SCALE GENOMIC DNA]</scope>
    <source>
        <strain evidence="3">cv. E1</strain>
        <tissue evidence="2">Leaf</tissue>
    </source>
</reference>
<dbReference type="OrthoDB" id="1423221at2759"/>
<gene>
    <name evidence="2" type="ORF">J1N35_023205</name>
</gene>
<proteinExistence type="predicted"/>
<feature type="compositionally biased region" description="Basic and acidic residues" evidence="1">
    <location>
        <begin position="85"/>
        <end position="101"/>
    </location>
</feature>
<keyword evidence="3" id="KW-1185">Reference proteome</keyword>
<feature type="region of interest" description="Disordered" evidence="1">
    <location>
        <begin position="80"/>
        <end position="101"/>
    </location>
</feature>
<comment type="caution">
    <text evidence="2">The sequence shown here is derived from an EMBL/GenBank/DDBJ whole genome shotgun (WGS) entry which is preliminary data.</text>
</comment>
<dbReference type="AlphaFoldDB" id="A0A9D3VJ63"/>
<evidence type="ECO:0000313" key="3">
    <source>
        <dbReference type="Proteomes" id="UP000828251"/>
    </source>
</evidence>